<organism evidence="1 2">
    <name type="scientific">Stentor coeruleus</name>
    <dbReference type="NCBI Taxonomy" id="5963"/>
    <lineage>
        <taxon>Eukaryota</taxon>
        <taxon>Sar</taxon>
        <taxon>Alveolata</taxon>
        <taxon>Ciliophora</taxon>
        <taxon>Postciliodesmatophora</taxon>
        <taxon>Heterotrichea</taxon>
        <taxon>Heterotrichida</taxon>
        <taxon>Stentoridae</taxon>
        <taxon>Stentor</taxon>
    </lineage>
</organism>
<accession>A0A1R2BKG1</accession>
<sequence>MKPVPIRPPRNDFLLNVLEKSKSIKKHLQDMKSSTLDYVNKPLERKKNIGDRYMNIYAQDGFKKIFDKFEDIDHPSKNAKLSHLDFSEQMICEQTNEDSSKNNSSFIDSSLIPLTIHLSPDIFNEESLNPEDKQKTLKKISTSEEYVSYKKLFKIRPRYGSCFKVESINK</sequence>
<proteinExistence type="predicted"/>
<evidence type="ECO:0000313" key="2">
    <source>
        <dbReference type="Proteomes" id="UP000187209"/>
    </source>
</evidence>
<protein>
    <submittedName>
        <fullName evidence="1">Uncharacterized protein</fullName>
    </submittedName>
</protein>
<dbReference type="EMBL" id="MPUH01000585">
    <property type="protein sequence ID" value="OMJ77248.1"/>
    <property type="molecule type" value="Genomic_DNA"/>
</dbReference>
<comment type="caution">
    <text evidence="1">The sequence shown here is derived from an EMBL/GenBank/DDBJ whole genome shotgun (WGS) entry which is preliminary data.</text>
</comment>
<dbReference type="AlphaFoldDB" id="A0A1R2BKG1"/>
<name>A0A1R2BKG1_9CILI</name>
<keyword evidence="2" id="KW-1185">Reference proteome</keyword>
<gene>
    <name evidence="1" type="ORF">SteCoe_23197</name>
</gene>
<evidence type="ECO:0000313" key="1">
    <source>
        <dbReference type="EMBL" id="OMJ77248.1"/>
    </source>
</evidence>
<reference evidence="1 2" key="1">
    <citation type="submission" date="2016-11" db="EMBL/GenBank/DDBJ databases">
        <title>The macronuclear genome of Stentor coeruleus: a giant cell with tiny introns.</title>
        <authorList>
            <person name="Slabodnick M."/>
            <person name="Ruby J.G."/>
            <person name="Reiff S.B."/>
            <person name="Swart E.C."/>
            <person name="Gosai S."/>
            <person name="Prabakaran S."/>
            <person name="Witkowska E."/>
            <person name="Larue G.E."/>
            <person name="Fisher S."/>
            <person name="Freeman R.M."/>
            <person name="Gunawardena J."/>
            <person name="Chu W."/>
            <person name="Stover N.A."/>
            <person name="Gregory B.D."/>
            <person name="Nowacki M."/>
            <person name="Derisi J."/>
            <person name="Roy S.W."/>
            <person name="Marshall W.F."/>
            <person name="Sood P."/>
        </authorList>
    </citation>
    <scope>NUCLEOTIDE SEQUENCE [LARGE SCALE GENOMIC DNA]</scope>
    <source>
        <strain evidence="1">WM001</strain>
    </source>
</reference>
<dbReference type="Proteomes" id="UP000187209">
    <property type="component" value="Unassembled WGS sequence"/>
</dbReference>